<dbReference type="RefSeq" id="WP_376804453.1">
    <property type="nucleotide sequence ID" value="NZ_JBHTAC010000001.1"/>
</dbReference>
<organism evidence="2 3">
    <name type="scientific">Catellatospora aurea</name>
    <dbReference type="NCBI Taxonomy" id="1337874"/>
    <lineage>
        <taxon>Bacteria</taxon>
        <taxon>Bacillati</taxon>
        <taxon>Actinomycetota</taxon>
        <taxon>Actinomycetes</taxon>
        <taxon>Micromonosporales</taxon>
        <taxon>Micromonosporaceae</taxon>
        <taxon>Catellatospora</taxon>
    </lineage>
</organism>
<protein>
    <submittedName>
        <fullName evidence="2">GNAT family N-acetyltransferase</fullName>
    </submittedName>
</protein>
<feature type="domain" description="N-acetyltransferase" evidence="1">
    <location>
        <begin position="156"/>
        <end position="307"/>
    </location>
</feature>
<sequence>MLTIRPARSEELPALTVHPDDDERNGATAAYLSKLLDSGCTRPDWCLVADKDGELVGNVVLWTIPGRSVPMDLVLLEPGDDETAAALLAHAAELARSLGAHTQGHVLDMPSQAPQFQRDPQRREQLITAHGFAVTRDGCRFLWADGDALPVQDDRLRWRSLAELGEEAFVDLLADAFADTKDSIFRAEIAEHGLRGAAERNLADMLDMDHERDWFEIGYDQQDRPVAASLPARTPSSAVIGLVAVATAGRGHGYATAVVARGTSVLVAAGATEIRGDCDAGNLAMFKAFQRAGYRNFANRRMFSRPL</sequence>
<dbReference type="InterPro" id="IPR000182">
    <property type="entry name" value="GNAT_dom"/>
</dbReference>
<evidence type="ECO:0000259" key="1">
    <source>
        <dbReference type="PROSITE" id="PS51186"/>
    </source>
</evidence>
<keyword evidence="3" id="KW-1185">Reference proteome</keyword>
<reference evidence="3" key="1">
    <citation type="journal article" date="2019" name="Int. J. Syst. Evol. Microbiol.">
        <title>The Global Catalogue of Microorganisms (GCM) 10K type strain sequencing project: providing services to taxonomists for standard genome sequencing and annotation.</title>
        <authorList>
            <consortium name="The Broad Institute Genomics Platform"/>
            <consortium name="The Broad Institute Genome Sequencing Center for Infectious Disease"/>
            <person name="Wu L."/>
            <person name="Ma J."/>
        </authorList>
    </citation>
    <scope>NUCLEOTIDE SEQUENCE [LARGE SCALE GENOMIC DNA]</scope>
    <source>
        <strain evidence="3">CGMCC 1.9106</strain>
    </source>
</reference>
<proteinExistence type="predicted"/>
<evidence type="ECO:0000313" key="3">
    <source>
        <dbReference type="Proteomes" id="UP001596392"/>
    </source>
</evidence>
<dbReference type="SUPFAM" id="SSF55729">
    <property type="entry name" value="Acyl-CoA N-acyltransferases (Nat)"/>
    <property type="match status" value="2"/>
</dbReference>
<dbReference type="InterPro" id="IPR016181">
    <property type="entry name" value="Acyl_CoA_acyltransferase"/>
</dbReference>
<dbReference type="PROSITE" id="PS51186">
    <property type="entry name" value="GNAT"/>
    <property type="match status" value="1"/>
</dbReference>
<dbReference type="Proteomes" id="UP001596392">
    <property type="component" value="Unassembled WGS sequence"/>
</dbReference>
<dbReference type="Gene3D" id="3.40.630.30">
    <property type="match status" value="1"/>
</dbReference>
<evidence type="ECO:0000313" key="2">
    <source>
        <dbReference type="EMBL" id="MFC7240951.1"/>
    </source>
</evidence>
<accession>A0ABW2GRC8</accession>
<gene>
    <name evidence="2" type="ORF">ACFQO7_00530</name>
</gene>
<dbReference type="EMBL" id="JBHTAC010000001">
    <property type="protein sequence ID" value="MFC7240951.1"/>
    <property type="molecule type" value="Genomic_DNA"/>
</dbReference>
<comment type="caution">
    <text evidence="2">The sequence shown here is derived from an EMBL/GenBank/DDBJ whole genome shotgun (WGS) entry which is preliminary data.</text>
</comment>
<name>A0ABW2GRC8_9ACTN</name>